<evidence type="ECO:0000256" key="4">
    <source>
        <dbReference type="ARBA" id="ARBA00023157"/>
    </source>
</evidence>
<gene>
    <name evidence="7" type="primary">LOC109383581</name>
</gene>
<evidence type="ECO:0000313" key="6">
    <source>
        <dbReference type="Proteomes" id="UP000694851"/>
    </source>
</evidence>
<evidence type="ECO:0000256" key="5">
    <source>
        <dbReference type="ARBA" id="ARBA00023180"/>
    </source>
</evidence>
<feature type="non-terminal residue" evidence="7">
    <location>
        <position position="229"/>
    </location>
</feature>
<dbReference type="GO" id="GO:0046703">
    <property type="term" value="F:natural killer cell lectin-like receptor binding"/>
    <property type="evidence" value="ECO:0007669"/>
    <property type="project" value="UniProtKB-ARBA"/>
</dbReference>
<dbReference type="GO" id="GO:0009897">
    <property type="term" value="C:external side of plasma membrane"/>
    <property type="evidence" value="ECO:0007669"/>
    <property type="project" value="TreeGrafter"/>
</dbReference>
<dbReference type="Proteomes" id="UP000694851">
    <property type="component" value="Unplaced"/>
</dbReference>
<evidence type="ECO:0000256" key="1">
    <source>
        <dbReference type="ARBA" id="ARBA00004370"/>
    </source>
</evidence>
<dbReference type="GO" id="GO:0006955">
    <property type="term" value="P:immune response"/>
    <property type="evidence" value="ECO:0007669"/>
    <property type="project" value="TreeGrafter"/>
</dbReference>
<keyword evidence="3" id="KW-0472">Membrane</keyword>
<dbReference type="GO" id="GO:0002486">
    <property type="term" value="P:antigen processing and presentation of endogenous peptide antigen via MHC class I via ER pathway, TAP-independent"/>
    <property type="evidence" value="ECO:0007669"/>
    <property type="project" value="TreeGrafter"/>
</dbReference>
<comment type="subcellular location">
    <subcellularLocation>
        <location evidence="1">Membrane</location>
    </subcellularLocation>
</comment>
<dbReference type="PANTHER" id="PTHR16675">
    <property type="entry name" value="MHC CLASS I-RELATED"/>
    <property type="match status" value="1"/>
</dbReference>
<keyword evidence="5" id="KW-0325">Glycoprotein</keyword>
<keyword evidence="2" id="KW-0732">Signal</keyword>
<keyword evidence="4" id="KW-1015">Disulfide bond</keyword>
<sequence length="229" mass="25053">MNPPGNSMCTWGRWSHQSILLPQTVKGVTGLRMQKMRGLDSDPSLSSQVLQGGSPGPHLHFPLAGAHSLYIDFTVTSQHRPGQPWCEVQGSVDQRPFFQYNSNSNKVKPLGHLGEKISATKTWTGLTQTLGEAANELRMILSVVKLEETGKRGEHSGPDGTKGQVMETVQAPNCAETHLTYWEMVVLSRVRMTSVCGIAGPPTLQARMSCQCQAERCTGASWQFSFNGQ</sequence>
<dbReference type="InterPro" id="IPR050208">
    <property type="entry name" value="MHC_class-I_related"/>
</dbReference>
<dbReference type="InterPro" id="IPR011162">
    <property type="entry name" value="MHC_I/II-like_Ag-recog"/>
</dbReference>
<keyword evidence="6" id="KW-1185">Reference proteome</keyword>
<dbReference type="AlphaFoldDB" id="A0A8B7RF76"/>
<proteinExistence type="predicted"/>
<dbReference type="GO" id="GO:0005615">
    <property type="term" value="C:extracellular space"/>
    <property type="evidence" value="ECO:0007669"/>
    <property type="project" value="TreeGrafter"/>
</dbReference>
<evidence type="ECO:0000313" key="7">
    <source>
        <dbReference type="RefSeq" id="XP_019499704.1"/>
    </source>
</evidence>
<dbReference type="InterPro" id="IPR037055">
    <property type="entry name" value="MHC_I-like_Ag-recog_sf"/>
</dbReference>
<dbReference type="GO" id="GO:0001916">
    <property type="term" value="P:positive regulation of T cell mediated cytotoxicity"/>
    <property type="evidence" value="ECO:0007669"/>
    <property type="project" value="TreeGrafter"/>
</dbReference>
<dbReference type="KEGG" id="hai:109383581"/>
<evidence type="ECO:0000256" key="2">
    <source>
        <dbReference type="ARBA" id="ARBA00022729"/>
    </source>
</evidence>
<evidence type="ECO:0000256" key="3">
    <source>
        <dbReference type="ARBA" id="ARBA00023136"/>
    </source>
</evidence>
<dbReference type="SUPFAM" id="SSF54452">
    <property type="entry name" value="MHC antigen-recognition domain"/>
    <property type="match status" value="1"/>
</dbReference>
<name>A0A8B7RF76_HIPAR</name>
<dbReference type="GO" id="GO:0002476">
    <property type="term" value="P:antigen processing and presentation of endogenous peptide antigen via MHC class Ib"/>
    <property type="evidence" value="ECO:0007669"/>
    <property type="project" value="TreeGrafter"/>
</dbReference>
<dbReference type="GeneID" id="109383581"/>
<dbReference type="PANTHER" id="PTHR16675:SF64">
    <property type="entry name" value="RETINOIC ACID EARLY TRANSCRIPT 1E"/>
    <property type="match status" value="1"/>
</dbReference>
<accession>A0A8B7RF76</accession>
<dbReference type="OrthoDB" id="9531345at2759"/>
<protein>
    <submittedName>
        <fullName evidence="7">NKG2D ligand 4-like</fullName>
    </submittedName>
</protein>
<reference evidence="7" key="1">
    <citation type="submission" date="2025-08" db="UniProtKB">
        <authorList>
            <consortium name="RefSeq"/>
        </authorList>
    </citation>
    <scope>IDENTIFICATION</scope>
    <source>
        <tissue evidence="7">Muscle</tissue>
    </source>
</reference>
<dbReference type="Gene3D" id="3.30.500.10">
    <property type="entry name" value="MHC class I-like antigen recognition-like"/>
    <property type="match status" value="1"/>
</dbReference>
<organism evidence="6 7">
    <name type="scientific">Hipposideros armiger</name>
    <name type="common">Great Himalayan leaf-nosed bat</name>
    <dbReference type="NCBI Taxonomy" id="186990"/>
    <lineage>
        <taxon>Eukaryota</taxon>
        <taxon>Metazoa</taxon>
        <taxon>Chordata</taxon>
        <taxon>Craniata</taxon>
        <taxon>Vertebrata</taxon>
        <taxon>Euteleostomi</taxon>
        <taxon>Mammalia</taxon>
        <taxon>Eutheria</taxon>
        <taxon>Laurasiatheria</taxon>
        <taxon>Chiroptera</taxon>
        <taxon>Yinpterochiroptera</taxon>
        <taxon>Rhinolophoidea</taxon>
        <taxon>Hipposideridae</taxon>
        <taxon>Hipposideros</taxon>
    </lineage>
</organism>
<dbReference type="RefSeq" id="XP_019499704.1">
    <property type="nucleotide sequence ID" value="XM_019644159.1"/>
</dbReference>